<accession>A0ABN1WSA1</accession>
<feature type="transmembrane region" description="Helical" evidence="2">
    <location>
        <begin position="112"/>
        <end position="132"/>
    </location>
</feature>
<feature type="transmembrane region" description="Helical" evidence="2">
    <location>
        <begin position="74"/>
        <end position="100"/>
    </location>
</feature>
<keyword evidence="5" id="KW-1185">Reference proteome</keyword>
<comment type="caution">
    <text evidence="4">The sequence shown here is derived from an EMBL/GenBank/DDBJ whole genome shotgun (WGS) entry which is preliminary data.</text>
</comment>
<evidence type="ECO:0000313" key="5">
    <source>
        <dbReference type="Proteomes" id="UP001500037"/>
    </source>
</evidence>
<evidence type="ECO:0000259" key="3">
    <source>
        <dbReference type="Pfam" id="PF13828"/>
    </source>
</evidence>
<name>A0ABN1WSA1_9ACTN</name>
<dbReference type="InterPro" id="IPR025241">
    <property type="entry name" value="DUF4190"/>
</dbReference>
<evidence type="ECO:0000256" key="1">
    <source>
        <dbReference type="SAM" id="MobiDB-lite"/>
    </source>
</evidence>
<feature type="region of interest" description="Disordered" evidence="1">
    <location>
        <begin position="1"/>
        <end position="43"/>
    </location>
</feature>
<evidence type="ECO:0000313" key="4">
    <source>
        <dbReference type="EMBL" id="GAA1259171.1"/>
    </source>
</evidence>
<keyword evidence="2" id="KW-1133">Transmembrane helix</keyword>
<keyword evidence="2" id="KW-0812">Transmembrane</keyword>
<feature type="compositionally biased region" description="Basic and acidic residues" evidence="1">
    <location>
        <begin position="1"/>
        <end position="11"/>
    </location>
</feature>
<feature type="compositionally biased region" description="Low complexity" evidence="1">
    <location>
        <begin position="154"/>
        <end position="164"/>
    </location>
</feature>
<keyword evidence="2" id="KW-0472">Membrane</keyword>
<reference evidence="4 5" key="1">
    <citation type="journal article" date="2019" name="Int. J. Syst. Evol. Microbiol.">
        <title>The Global Catalogue of Microorganisms (GCM) 10K type strain sequencing project: providing services to taxonomists for standard genome sequencing and annotation.</title>
        <authorList>
            <consortium name="The Broad Institute Genomics Platform"/>
            <consortium name="The Broad Institute Genome Sequencing Center for Infectious Disease"/>
            <person name="Wu L."/>
            <person name="Ma J."/>
        </authorList>
    </citation>
    <scope>NUCLEOTIDE SEQUENCE [LARGE SCALE GENOMIC DNA]</scope>
    <source>
        <strain evidence="4 5">JCM 13004</strain>
    </source>
</reference>
<organism evidence="4 5">
    <name type="scientific">Kitasatospora nipponensis</name>
    <dbReference type="NCBI Taxonomy" id="258049"/>
    <lineage>
        <taxon>Bacteria</taxon>
        <taxon>Bacillati</taxon>
        <taxon>Actinomycetota</taxon>
        <taxon>Actinomycetes</taxon>
        <taxon>Kitasatosporales</taxon>
        <taxon>Streptomycetaceae</taxon>
        <taxon>Kitasatospora</taxon>
    </lineage>
</organism>
<feature type="region of interest" description="Disordered" evidence="1">
    <location>
        <begin position="410"/>
        <end position="440"/>
    </location>
</feature>
<dbReference type="EMBL" id="BAAALF010000132">
    <property type="protein sequence ID" value="GAA1259171.1"/>
    <property type="molecule type" value="Genomic_DNA"/>
</dbReference>
<evidence type="ECO:0000256" key="2">
    <source>
        <dbReference type="SAM" id="Phobius"/>
    </source>
</evidence>
<feature type="region of interest" description="Disordered" evidence="1">
    <location>
        <begin position="154"/>
        <end position="176"/>
    </location>
</feature>
<proteinExistence type="predicted"/>
<feature type="compositionally biased region" description="Low complexity" evidence="1">
    <location>
        <begin position="415"/>
        <end position="440"/>
    </location>
</feature>
<feature type="domain" description="DUF4190" evidence="3">
    <location>
        <begin position="74"/>
        <end position="127"/>
    </location>
</feature>
<sequence length="440" mass="45427">MAASRDTEPPIERTPPPAAGSAWAPPAAQPADPWAAPPTHTASPWSVPGAYQAPYGPPPHGVDGRRFVEGSNGLAVTSLVTGLTCCLWPAALGFGIAALVQLRGRHQRGRGLAVAGVVLGVVGLIAATFGLLTGTLHFHFDTADGTPAPPYRTTAPAVPEVPGTPGTGTGTGTGDRLQPGDCFSEQTAGGGPQIMPTACSGPHYGEVTALVVLPGSRFPGAQQVRTQAAIACNGAESSYILDPWARSSTIESQYSSPDTPAEWTRNGHTVICYLHDTTPGGGTGSLRRDGTNLTQSQRDFLQDVSSLESLRHLLRVPVTDPDMAIQTATDAVRTLNQTEYAFTRSTWPADVRERAAAVVNALQADEAVWSAVAKSYADPLSAFNAALQNHNPTALEAAGRRAFALPDRDLSADSAGAKPTTPPSATARPGAGGTPTAATV</sequence>
<dbReference type="Proteomes" id="UP001500037">
    <property type="component" value="Unassembled WGS sequence"/>
</dbReference>
<gene>
    <name evidence="4" type="ORF">GCM10009665_56620</name>
</gene>
<feature type="compositionally biased region" description="Low complexity" evidence="1">
    <location>
        <begin position="19"/>
        <end position="38"/>
    </location>
</feature>
<dbReference type="Pfam" id="PF13828">
    <property type="entry name" value="DUF4190"/>
    <property type="match status" value="1"/>
</dbReference>
<protein>
    <recommendedName>
        <fullName evidence="3">DUF4190 domain-containing protein</fullName>
    </recommendedName>
</protein>